<gene>
    <name evidence="2" type="ORF">QGN29_08530</name>
</gene>
<dbReference type="InterPro" id="IPR010239">
    <property type="entry name" value="CHP02001"/>
</dbReference>
<dbReference type="AlphaFoldDB" id="A0AA52EFY4"/>
<dbReference type="KEGG" id="tmk:QGN29_08530"/>
<dbReference type="NCBIfam" id="TIGR02001">
    <property type="entry name" value="gcw_chp"/>
    <property type="match status" value="1"/>
</dbReference>
<feature type="signal peptide" evidence="1">
    <location>
        <begin position="1"/>
        <end position="23"/>
    </location>
</feature>
<evidence type="ECO:0000313" key="2">
    <source>
        <dbReference type="EMBL" id="WND01604.1"/>
    </source>
</evidence>
<proteinExistence type="predicted"/>
<dbReference type="Proteomes" id="UP001268683">
    <property type="component" value="Chromosome"/>
</dbReference>
<dbReference type="RefSeq" id="WP_310797432.1">
    <property type="nucleotide sequence ID" value="NZ_CP123872.1"/>
</dbReference>
<dbReference type="Pfam" id="PF09694">
    <property type="entry name" value="Gcw_chp"/>
    <property type="match status" value="1"/>
</dbReference>
<feature type="chain" id="PRO_5041371777" evidence="1">
    <location>
        <begin position="24"/>
        <end position="228"/>
    </location>
</feature>
<protein>
    <submittedName>
        <fullName evidence="2">TorF family putative porin</fullName>
    </submittedName>
</protein>
<keyword evidence="1" id="KW-0732">Signal</keyword>
<evidence type="ECO:0000256" key="1">
    <source>
        <dbReference type="SAM" id="SignalP"/>
    </source>
</evidence>
<organism evidence="2 3">
    <name type="scientific">Temperatibacter marinus</name>
    <dbReference type="NCBI Taxonomy" id="1456591"/>
    <lineage>
        <taxon>Bacteria</taxon>
        <taxon>Pseudomonadati</taxon>
        <taxon>Pseudomonadota</taxon>
        <taxon>Alphaproteobacteria</taxon>
        <taxon>Kordiimonadales</taxon>
        <taxon>Temperatibacteraceae</taxon>
        <taxon>Temperatibacter</taxon>
    </lineage>
</organism>
<evidence type="ECO:0000313" key="3">
    <source>
        <dbReference type="Proteomes" id="UP001268683"/>
    </source>
</evidence>
<reference evidence="2" key="1">
    <citation type="submission" date="2023-04" db="EMBL/GenBank/DDBJ databases">
        <title>Complete genome sequence of Temperatibacter marinus.</title>
        <authorList>
            <person name="Rong J.-C."/>
            <person name="Yi M.-L."/>
            <person name="Zhao Q."/>
        </authorList>
    </citation>
    <scope>NUCLEOTIDE SEQUENCE</scope>
    <source>
        <strain evidence="2">NBRC 110045</strain>
    </source>
</reference>
<accession>A0AA52EFY4</accession>
<dbReference type="EMBL" id="CP123872">
    <property type="protein sequence ID" value="WND01604.1"/>
    <property type="molecule type" value="Genomic_DNA"/>
</dbReference>
<keyword evidence="3" id="KW-1185">Reference proteome</keyword>
<sequence length="228" mass="25094">MKIKNVTLGVSLLIGTVAMPATAQDITVDGLLGLVTDYRENGVSLTSKDPAAIGNLRLTHKSGLYGDIFLASMGDRSGDDVIVDSTLGYSWDGDVYSYSLATSLKSYHGGPDESRFYPEIKASISRDFGIFYVKGGLEYAFDGRWFAQDNNAIYGSIDLELPVPKMPELTVVTHLGYDMIDGYQNGWDWRVGLSAFHKDFELTLMYDDSSLNIPDASGTVSFGLKWYF</sequence>
<name>A0AA52EFY4_9PROT</name>